<dbReference type="EMBL" id="CP011219">
    <property type="protein sequence ID" value="AKO32203.1"/>
    <property type="molecule type" value="Genomic_DNA"/>
</dbReference>
<dbReference type="Proteomes" id="UP000060132">
    <property type="component" value="Chromosome"/>
</dbReference>
<evidence type="ECO:0000313" key="3">
    <source>
        <dbReference type="Proteomes" id="UP000060132"/>
    </source>
</evidence>
<name>A0AAC8ZAH2_HAEDC</name>
<accession>A0AAC8ZAH2</accession>
<evidence type="ECO:0000256" key="1">
    <source>
        <dbReference type="SAM" id="SignalP"/>
    </source>
</evidence>
<reference evidence="2 3" key="1">
    <citation type="journal article" date="2015" name="PLoS Negl. Trop. Dis.">
        <title>Haemophilus ducreyi Cutaneous Ulcer Strains Are Nearly Identical to Class I Genital Ulcer Strains.</title>
        <authorList>
            <person name="Gangaiah D."/>
            <person name="Webb K.M."/>
            <person name="Humphreys T.L."/>
            <person name="Fortney K.R."/>
            <person name="Toh E."/>
            <person name="Tai A."/>
            <person name="Katz S.S."/>
            <person name="Pillay A."/>
            <person name="Chen C.Y."/>
            <person name="Roberts S.A."/>
            <person name="Munson R.S.Jr."/>
            <person name="Spinola S.M."/>
        </authorList>
    </citation>
    <scope>NUCLEOTIDE SEQUENCE [LARGE SCALE GENOMIC DNA]</scope>
    <source>
        <strain evidence="3">CLU2</strain>
    </source>
</reference>
<dbReference type="InterPro" id="IPR011250">
    <property type="entry name" value="OMP/PagP_B-barrel"/>
</dbReference>
<keyword evidence="1" id="KW-0732">Signal</keyword>
<dbReference type="RefSeq" id="WP_010944755.1">
    <property type="nucleotide sequence ID" value="NZ_CP011218.1"/>
</dbReference>
<dbReference type="SUPFAM" id="SSF56925">
    <property type="entry name" value="OMPA-like"/>
    <property type="match status" value="1"/>
</dbReference>
<feature type="chain" id="PRO_5041961382" description="Outer membrane protein beta-barrel domain-containing protein" evidence="1">
    <location>
        <begin position="20"/>
        <end position="267"/>
    </location>
</feature>
<feature type="signal peptide" evidence="1">
    <location>
        <begin position="1"/>
        <end position="19"/>
    </location>
</feature>
<evidence type="ECO:0008006" key="4">
    <source>
        <dbReference type="Google" id="ProtNLM"/>
    </source>
</evidence>
<sequence length="267" mass="29973">MKIKPLVLAISAMPVLATASVGDINLYTKVGTDISSRFESFKISHLAKSAMPKNHSKSSINLFLESTYSLTDNTEVGLGIGYVKRKGQNHVGQQEFLRNAWEVLNRDQSNGADIHKIDKVIVKEEYKVNRYSSIPLYVTLKQNFPLIQGIDLYLKGDMGYAFNKSKSTAYHFLSTLIGKDIQSPNGKERFDALVKTKLNHGLYYGIALGVQYKNLLAEVGYYHTNAKIAYNLNKLSLLTKTLELLPPLPQKTSYKNDAIRLSVGFRF</sequence>
<organism evidence="2 3">
    <name type="scientific">Haemophilus ducreyi</name>
    <dbReference type="NCBI Taxonomy" id="730"/>
    <lineage>
        <taxon>Bacteria</taxon>
        <taxon>Pseudomonadati</taxon>
        <taxon>Pseudomonadota</taxon>
        <taxon>Gammaproteobacteria</taxon>
        <taxon>Pasteurellales</taxon>
        <taxon>Pasteurellaceae</taxon>
        <taxon>Haemophilus</taxon>
    </lineage>
</organism>
<protein>
    <recommendedName>
        <fullName evidence="4">Outer membrane protein beta-barrel domain-containing protein</fullName>
    </recommendedName>
</protein>
<dbReference type="AlphaFoldDB" id="A0AAC8ZAH2"/>
<dbReference type="Gene3D" id="2.40.160.20">
    <property type="match status" value="1"/>
</dbReference>
<dbReference type="OMA" id="TYNVLPQ"/>
<gene>
    <name evidence="2" type="ORF">RZ57_03175</name>
</gene>
<proteinExistence type="predicted"/>
<evidence type="ECO:0000313" key="2">
    <source>
        <dbReference type="EMBL" id="AKO32203.1"/>
    </source>
</evidence>